<dbReference type="PANTHER" id="PTHR10894">
    <property type="entry name" value="NUCLEOLAR PROTEIN 5 NUCLEOLAR PROTEIN NOP5 NOP58"/>
    <property type="match status" value="1"/>
</dbReference>
<sequence>MGSFHQGLCGKTTVWLMEFRTFEDKASAINIDTGVNEQLAKMIQKHIEPDQKLAGISCLFDDCVLELMWGLKNCMHHLVPGEELELAKEDRLQMSKGMKMVLDGYGFDVKPEMVNERIIQAACVVYNCDYCVDKHSKSLHDAAKHLEEISGINPQGWSSMKIATALMMVCCPYQQLKTGDPREVNNNILHMCSELVALHLTKTVIWVADNVCCVCFLFRFSQKRCVFSCGKMHLNMKTEYMVWARSLRYTMLRVLANRVIEAREAYEAEQAMSSQVTFSEESTLRLRTELLGPYRVFDGQS</sequence>
<dbReference type="GO" id="GO:0030515">
    <property type="term" value="F:snoRNA binding"/>
    <property type="evidence" value="ECO:0007669"/>
    <property type="project" value="InterPro"/>
</dbReference>
<dbReference type="OrthoDB" id="593392at2759"/>
<organism evidence="1 2">
    <name type="scientific">Panicum hallii var. hallii</name>
    <dbReference type="NCBI Taxonomy" id="1504633"/>
    <lineage>
        <taxon>Eukaryota</taxon>
        <taxon>Viridiplantae</taxon>
        <taxon>Streptophyta</taxon>
        <taxon>Embryophyta</taxon>
        <taxon>Tracheophyta</taxon>
        <taxon>Spermatophyta</taxon>
        <taxon>Magnoliopsida</taxon>
        <taxon>Liliopsida</taxon>
        <taxon>Poales</taxon>
        <taxon>Poaceae</taxon>
        <taxon>PACMAD clade</taxon>
        <taxon>Panicoideae</taxon>
        <taxon>Panicodae</taxon>
        <taxon>Paniceae</taxon>
        <taxon>Panicinae</taxon>
        <taxon>Panicum</taxon>
        <taxon>Panicum sect. Panicum</taxon>
    </lineage>
</organism>
<gene>
    <name evidence="1" type="ORF">GQ55_8G032100</name>
</gene>
<evidence type="ECO:0000313" key="2">
    <source>
        <dbReference type="Proteomes" id="UP000244336"/>
    </source>
</evidence>
<evidence type="ECO:0000313" key="1">
    <source>
        <dbReference type="EMBL" id="PUZ43739.1"/>
    </source>
</evidence>
<dbReference type="PANTHER" id="PTHR10894:SF12">
    <property type="entry name" value="OS06G0355900 PROTEIN"/>
    <property type="match status" value="1"/>
</dbReference>
<dbReference type="Gramene" id="PUZ43739">
    <property type="protein sequence ID" value="PUZ43739"/>
    <property type="gene ID" value="GQ55_8G032100"/>
</dbReference>
<dbReference type="GO" id="GO:0031428">
    <property type="term" value="C:box C/D methylation guide snoRNP complex"/>
    <property type="evidence" value="ECO:0007669"/>
    <property type="project" value="InterPro"/>
</dbReference>
<name>A0A2T7CK65_9POAL</name>
<dbReference type="Proteomes" id="UP000244336">
    <property type="component" value="Chromosome 8"/>
</dbReference>
<dbReference type="EMBL" id="CM009756">
    <property type="protein sequence ID" value="PUZ43739.1"/>
    <property type="molecule type" value="Genomic_DNA"/>
</dbReference>
<dbReference type="GO" id="GO:0032040">
    <property type="term" value="C:small-subunit processome"/>
    <property type="evidence" value="ECO:0007669"/>
    <property type="project" value="InterPro"/>
</dbReference>
<dbReference type="InterPro" id="IPR045056">
    <property type="entry name" value="Nop56/Nop58"/>
</dbReference>
<accession>A0A2T7CK65</accession>
<protein>
    <submittedName>
        <fullName evidence="1">Uncharacterized protein</fullName>
    </submittedName>
</protein>
<dbReference type="AlphaFoldDB" id="A0A2T7CK65"/>
<reference evidence="1 2" key="1">
    <citation type="submission" date="2018-04" db="EMBL/GenBank/DDBJ databases">
        <title>WGS assembly of Panicum hallii var. hallii HAL2.</title>
        <authorList>
            <person name="Lovell J."/>
            <person name="Jenkins J."/>
            <person name="Lowry D."/>
            <person name="Mamidi S."/>
            <person name="Sreedasyam A."/>
            <person name="Weng X."/>
            <person name="Barry K."/>
            <person name="Bonette J."/>
            <person name="Campitelli B."/>
            <person name="Daum C."/>
            <person name="Gordon S."/>
            <person name="Gould B."/>
            <person name="Lipzen A."/>
            <person name="MacQueen A."/>
            <person name="Palacio-Mejia J."/>
            <person name="Plott C."/>
            <person name="Shakirov E."/>
            <person name="Shu S."/>
            <person name="Yoshinaga Y."/>
            <person name="Zane M."/>
            <person name="Rokhsar D."/>
            <person name="Grimwood J."/>
            <person name="Schmutz J."/>
            <person name="Juenger T."/>
        </authorList>
    </citation>
    <scope>NUCLEOTIDE SEQUENCE [LARGE SCALE GENOMIC DNA]</scope>
    <source>
        <strain evidence="2">cv. HAL2</strain>
    </source>
</reference>
<dbReference type="STRING" id="1504633.A0A2T7CK65"/>
<proteinExistence type="predicted"/>
<keyword evidence="2" id="KW-1185">Reference proteome</keyword>